<feature type="region of interest" description="Disordered" evidence="9">
    <location>
        <begin position="1543"/>
        <end position="1600"/>
    </location>
</feature>
<keyword evidence="12" id="KW-1185">Reference proteome</keyword>
<keyword evidence="3 7" id="KW-0547">Nucleotide-binding</keyword>
<keyword evidence="5 8" id="KW-0175">Coiled coil</keyword>
<evidence type="ECO:0000313" key="12">
    <source>
        <dbReference type="Proteomes" id="UP000075714"/>
    </source>
</evidence>
<dbReference type="Pfam" id="PF00225">
    <property type="entry name" value="Kinesin"/>
    <property type="match status" value="1"/>
</dbReference>
<feature type="compositionally biased region" description="Low complexity" evidence="9">
    <location>
        <begin position="172"/>
        <end position="183"/>
    </location>
</feature>
<feature type="coiled-coil region" evidence="8">
    <location>
        <begin position="1037"/>
        <end position="1308"/>
    </location>
</feature>
<feature type="compositionally biased region" description="Polar residues" evidence="9">
    <location>
        <begin position="1550"/>
        <end position="1560"/>
    </location>
</feature>
<evidence type="ECO:0000256" key="1">
    <source>
        <dbReference type="ARBA" id="ARBA00004496"/>
    </source>
</evidence>
<feature type="compositionally biased region" description="Low complexity" evidence="9">
    <location>
        <begin position="702"/>
        <end position="727"/>
    </location>
</feature>
<dbReference type="PANTHER" id="PTHR47969:SF15">
    <property type="entry name" value="CHROMOSOME-ASSOCIATED KINESIN KIF4A-RELATED"/>
    <property type="match status" value="1"/>
</dbReference>
<dbReference type="InterPro" id="IPR036961">
    <property type="entry name" value="Kinesin_motor_dom_sf"/>
</dbReference>
<feature type="domain" description="Kinesin motor" evidence="10">
    <location>
        <begin position="693"/>
        <end position="1019"/>
    </location>
</feature>
<dbReference type="OrthoDB" id="553108at2759"/>
<dbReference type="EMBL" id="LSYV01000002">
    <property type="protein sequence ID" value="KXZ56573.1"/>
    <property type="molecule type" value="Genomic_DNA"/>
</dbReference>
<dbReference type="GO" id="GO:0007018">
    <property type="term" value="P:microtubule-based movement"/>
    <property type="evidence" value="ECO:0007669"/>
    <property type="project" value="InterPro"/>
</dbReference>
<dbReference type="InterPro" id="IPR019821">
    <property type="entry name" value="Kinesin_motor_CS"/>
</dbReference>
<feature type="coiled-coil region" evidence="8">
    <location>
        <begin position="1341"/>
        <end position="1375"/>
    </location>
</feature>
<accession>A0A150H3G9</accession>
<dbReference type="GO" id="GO:0051231">
    <property type="term" value="P:spindle elongation"/>
    <property type="evidence" value="ECO:0007669"/>
    <property type="project" value="TreeGrafter"/>
</dbReference>
<evidence type="ECO:0000256" key="5">
    <source>
        <dbReference type="ARBA" id="ARBA00023054"/>
    </source>
</evidence>
<dbReference type="GO" id="GO:0003777">
    <property type="term" value="F:microtubule motor activity"/>
    <property type="evidence" value="ECO:0007669"/>
    <property type="project" value="InterPro"/>
</dbReference>
<reference evidence="12" key="1">
    <citation type="journal article" date="2016" name="Nat. Commun.">
        <title>The Gonium pectorale genome demonstrates co-option of cell cycle regulation during the evolution of multicellularity.</title>
        <authorList>
            <person name="Hanschen E.R."/>
            <person name="Marriage T.N."/>
            <person name="Ferris P.J."/>
            <person name="Hamaji T."/>
            <person name="Toyoda A."/>
            <person name="Fujiyama A."/>
            <person name="Neme R."/>
            <person name="Noguchi H."/>
            <person name="Minakuchi Y."/>
            <person name="Suzuki M."/>
            <person name="Kawai-Toyooka H."/>
            <person name="Smith D.R."/>
            <person name="Sparks H."/>
            <person name="Anderson J."/>
            <person name="Bakaric R."/>
            <person name="Luria V."/>
            <person name="Karger A."/>
            <person name="Kirschner M.W."/>
            <person name="Durand P.M."/>
            <person name="Michod R.E."/>
            <person name="Nozaki H."/>
            <person name="Olson B.J."/>
        </authorList>
    </citation>
    <scope>NUCLEOTIDE SEQUENCE [LARGE SCALE GENOMIC DNA]</scope>
    <source>
        <strain evidence="12">NIES-2863</strain>
    </source>
</reference>
<dbReference type="InterPro" id="IPR001752">
    <property type="entry name" value="Kinesin_motor_dom"/>
</dbReference>
<evidence type="ECO:0000256" key="6">
    <source>
        <dbReference type="ARBA" id="ARBA00023175"/>
    </source>
</evidence>
<feature type="compositionally biased region" description="Low complexity" evidence="9">
    <location>
        <begin position="1635"/>
        <end position="1652"/>
    </location>
</feature>
<dbReference type="InterPro" id="IPR027640">
    <property type="entry name" value="Kinesin-like_fam"/>
</dbReference>
<evidence type="ECO:0000256" key="9">
    <source>
        <dbReference type="SAM" id="MobiDB-lite"/>
    </source>
</evidence>
<dbReference type="SUPFAM" id="SSF52540">
    <property type="entry name" value="P-loop containing nucleoside triphosphate hydrolases"/>
    <property type="match status" value="1"/>
</dbReference>
<evidence type="ECO:0000256" key="4">
    <source>
        <dbReference type="ARBA" id="ARBA00022840"/>
    </source>
</evidence>
<feature type="compositionally biased region" description="Acidic residues" evidence="9">
    <location>
        <begin position="611"/>
        <end position="621"/>
    </location>
</feature>
<dbReference type="GO" id="GO:0005737">
    <property type="term" value="C:cytoplasm"/>
    <property type="evidence" value="ECO:0007669"/>
    <property type="project" value="UniProtKB-SubCell"/>
</dbReference>
<dbReference type="GO" id="GO:0008017">
    <property type="term" value="F:microtubule binding"/>
    <property type="evidence" value="ECO:0007669"/>
    <property type="project" value="InterPro"/>
</dbReference>
<feature type="binding site" evidence="7">
    <location>
        <begin position="775"/>
        <end position="782"/>
    </location>
    <ligand>
        <name>ATP</name>
        <dbReference type="ChEBI" id="CHEBI:30616"/>
    </ligand>
</feature>
<feature type="compositionally biased region" description="Basic residues" evidence="9">
    <location>
        <begin position="334"/>
        <end position="348"/>
    </location>
</feature>
<feature type="compositionally biased region" description="Basic residues" evidence="9">
    <location>
        <begin position="460"/>
        <end position="472"/>
    </location>
</feature>
<feature type="compositionally biased region" description="Basic and acidic residues" evidence="9">
    <location>
        <begin position="145"/>
        <end position="166"/>
    </location>
</feature>
<feature type="compositionally biased region" description="Low complexity" evidence="9">
    <location>
        <begin position="633"/>
        <end position="665"/>
    </location>
</feature>
<feature type="compositionally biased region" description="Basic and acidic residues" evidence="9">
    <location>
        <begin position="26"/>
        <end position="37"/>
    </location>
</feature>
<comment type="similarity">
    <text evidence="7">Belongs to the TRAFAC class myosin-kinesin ATPase superfamily. Kinesin family.</text>
</comment>
<dbReference type="Gene3D" id="3.40.850.10">
    <property type="entry name" value="Kinesin motor domain"/>
    <property type="match status" value="1"/>
</dbReference>
<name>A0A150H3G9_GONPE</name>
<dbReference type="GO" id="GO:0005875">
    <property type="term" value="C:microtubule associated complex"/>
    <property type="evidence" value="ECO:0007669"/>
    <property type="project" value="TreeGrafter"/>
</dbReference>
<feature type="compositionally biased region" description="Basic residues" evidence="9">
    <location>
        <begin position="259"/>
        <end position="301"/>
    </location>
</feature>
<protein>
    <recommendedName>
        <fullName evidence="10">Kinesin motor domain-containing protein</fullName>
    </recommendedName>
</protein>
<feature type="region of interest" description="Disordered" evidence="9">
    <location>
        <begin position="1623"/>
        <end position="1702"/>
    </location>
</feature>
<organism evidence="11 12">
    <name type="scientific">Gonium pectorale</name>
    <name type="common">Green alga</name>
    <dbReference type="NCBI Taxonomy" id="33097"/>
    <lineage>
        <taxon>Eukaryota</taxon>
        <taxon>Viridiplantae</taxon>
        <taxon>Chlorophyta</taxon>
        <taxon>core chlorophytes</taxon>
        <taxon>Chlorophyceae</taxon>
        <taxon>CS clade</taxon>
        <taxon>Chlamydomonadales</taxon>
        <taxon>Volvocaceae</taxon>
        <taxon>Gonium</taxon>
    </lineage>
</organism>
<dbReference type="GO" id="GO:0007052">
    <property type="term" value="P:mitotic spindle organization"/>
    <property type="evidence" value="ECO:0007669"/>
    <property type="project" value="TreeGrafter"/>
</dbReference>
<feature type="region of interest" description="Disordered" evidence="9">
    <location>
        <begin position="608"/>
        <end position="727"/>
    </location>
</feature>
<feature type="compositionally biased region" description="Basic and acidic residues" evidence="9">
    <location>
        <begin position="622"/>
        <end position="632"/>
    </location>
</feature>
<feature type="compositionally biased region" description="Basic and acidic residues" evidence="9">
    <location>
        <begin position="184"/>
        <end position="217"/>
    </location>
</feature>
<comment type="subcellular location">
    <subcellularLocation>
        <location evidence="1">Cytoplasm</location>
    </subcellularLocation>
</comment>
<feature type="region of interest" description="Disordered" evidence="9">
    <location>
        <begin position="18"/>
        <end position="48"/>
    </location>
</feature>
<comment type="caution">
    <text evidence="11">The sequence shown here is derived from an EMBL/GenBank/DDBJ whole genome shotgun (WGS) entry which is preliminary data.</text>
</comment>
<feature type="compositionally biased region" description="Polar residues" evidence="9">
    <location>
        <begin position="666"/>
        <end position="680"/>
    </location>
</feature>
<evidence type="ECO:0000256" key="3">
    <source>
        <dbReference type="ARBA" id="ARBA00022741"/>
    </source>
</evidence>
<feature type="region of interest" description="Disordered" evidence="9">
    <location>
        <begin position="128"/>
        <end position="589"/>
    </location>
</feature>
<feature type="compositionally biased region" description="Polar residues" evidence="9">
    <location>
        <begin position="320"/>
        <end position="329"/>
    </location>
</feature>
<feature type="compositionally biased region" description="Low complexity" evidence="9">
    <location>
        <begin position="1567"/>
        <end position="1577"/>
    </location>
</feature>
<proteinExistence type="inferred from homology"/>
<feature type="compositionally biased region" description="Low complexity" evidence="9">
    <location>
        <begin position="549"/>
        <end position="564"/>
    </location>
</feature>
<feature type="compositionally biased region" description="Basic and acidic residues" evidence="9">
    <location>
        <begin position="229"/>
        <end position="258"/>
    </location>
</feature>
<feature type="coiled-coil region" evidence="8">
    <location>
        <begin position="1415"/>
        <end position="1470"/>
    </location>
</feature>
<dbReference type="Proteomes" id="UP000075714">
    <property type="component" value="Unassembled WGS sequence"/>
</dbReference>
<sequence>MSSEDEEVRLLKTAFGGSDDETVIDSEGHSDHDKDWTRGFAQRATEPEFKERKAKGAFVYMKRPDQPGRHFYVNEEVERVKARRDADKLRELLQRNNFRIYGTVNVGGYQGVIPLEYNFSGDLEGEGRRVIVDPDDPGALPRVVAVKEEERQEAKSPTHGGSDRSKSKSSKKAGSSSSSSSSSEKGKGSKDKGSDKAPGSEDKAERRHHRREGDGHGRERHWRRHHRNSPAERSRSPSPEPRHELGDRHSRHPHDGGSRRHSSRHRHSSRRRSGSRHRHASRHGHSSRHRSGSRARRHQSRPRPERRSSSRHRSAPAYPTTETASSLSSYAERPHRRHSSRSRQPRHHHGDEGSSGVEQERERRRRAEKRRSPDGHHHRRPHDRREHSRERRQRGHSNSRKDGSRPRHHSRQPRPDREERRSPSRSRHDAHREQRRPPSRERHDKRERRYPERRDSSRERRGHSRRRRSSSRRPRDRDEREHRREGEARSRERIHRSLERAHRSREREHRSRERAFRSREREFRSRERDVRLGGHERRDRRRDERRAAEAPPLREAPGGASRSRAAAKDAEDVLDVDVPPPGLKERLKTKTGNIKAKKITQKGEGYVVADTTEEDEDDEEREVMAVRLERGAGRSSRAPSGPGSAKSGGSVRSAVGSVAGSTAGSRQLQRLPSGRSQASAAGSKGTAAEDLEPPARPPRSPPSRQESARSGASVHSRASAASHASAASAARTEASAAEVFVRVKPVMEEDLRQAVGTGVLSHFIQGSNATIMAYGQTGSGKTHTMFGQNEGTQVQVQGLLHLALNYIDEKVTVGPHFGLCARLSASVFEIYNDEIFSLLGEDGVGRRHLHRGAADFAAHAPKQVSNVDEATSLVMEALQHRSRDTTARNSTSSRSHAFVKLRLEQPPRGDEPGTVSSLFLVDLAGSESITHANSAAQQRETIAINKSLNVLERVVNALSTLGATALHIPYRDSLLTQVLQDGLSPMKSRVALVATISRFLQDLAVTKSTLLFAQRARNVRTYAQVNVVSRRLVPAGSEDMSAQLQALQASNNSLRQALADLEGQQDRQTRQRQASLMLAELQRQENMYAELQRTASRQLQDAETALEAERAAHAVTRLELSELQQAVAAEQEEARTASSTAGELRRQAAELRLEVARLNGELAGARALAEEVQGQSMAAHEQLLQAKEQLTTLKGRLAAAEEAGSHKQELELRLAQLHGEMESVREEASADTWLVQQRLEGLQQQLFQAQELAERHGQELVRERDCSAQLQRQLEAAREEAGGHSSRARELEQELGRMASALSIAEGQLAAANDCIAARDGQLAAAEEDLAARQRRLEEPLAVVREQLAAAEAAKAAAEIELATARRQKSVAEEALKAETATSSTLRLQLTAAVEARAAGEAAADERLVPLTTENERLRATCSLVEEQLARLQADCERLRGERSDEAQRAGRLEAECSALRGSLHRAEAEAAERVARLEAQLERDVTRRDATKRDATKQLTDRIRQLEMEKKGMEEVHRGHLELKDKLIHQLENIIQKLQQVDSDKARQDTTAVSMPDQQGSGGGSPVAAPASSSRSDGGAPPDRSPPATATSTGRAPAVTGMLLRTTGSAAALARNTRSVANFSTPSTAPKPPARMASAAAAADAVTTPPARGGNPDPIDLTTPPSTGGLDSLLEVVREQERARPHQLNTATTANRLRMNY</sequence>
<keyword evidence="6 7" id="KW-0505">Motor protein</keyword>
<keyword evidence="4 7" id="KW-0067">ATP-binding</keyword>
<evidence type="ECO:0000256" key="2">
    <source>
        <dbReference type="ARBA" id="ARBA00022490"/>
    </source>
</evidence>
<gene>
    <name evidence="11" type="ORF">GPECTOR_1g515</name>
</gene>
<dbReference type="PROSITE" id="PS00411">
    <property type="entry name" value="KINESIN_MOTOR_1"/>
    <property type="match status" value="1"/>
</dbReference>
<dbReference type="STRING" id="33097.A0A150H3G9"/>
<evidence type="ECO:0000259" key="10">
    <source>
        <dbReference type="PROSITE" id="PS50067"/>
    </source>
</evidence>
<feature type="compositionally biased region" description="Basic and acidic residues" evidence="9">
    <location>
        <begin position="473"/>
        <end position="548"/>
    </location>
</feature>
<feature type="compositionally biased region" description="Basic residues" evidence="9">
    <location>
        <begin position="218"/>
        <end position="228"/>
    </location>
</feature>
<dbReference type="SMART" id="SM00129">
    <property type="entry name" value="KISc"/>
    <property type="match status" value="1"/>
</dbReference>
<feature type="compositionally biased region" description="Basic and acidic residues" evidence="9">
    <location>
        <begin position="413"/>
        <end position="459"/>
    </location>
</feature>
<dbReference type="PROSITE" id="PS50067">
    <property type="entry name" value="KINESIN_MOTOR_2"/>
    <property type="match status" value="1"/>
</dbReference>
<dbReference type="PRINTS" id="PR00380">
    <property type="entry name" value="KINESINHEAVY"/>
</dbReference>
<dbReference type="GO" id="GO:0005524">
    <property type="term" value="F:ATP binding"/>
    <property type="evidence" value="ECO:0007669"/>
    <property type="project" value="UniProtKB-UniRule"/>
</dbReference>
<dbReference type="PANTHER" id="PTHR47969">
    <property type="entry name" value="CHROMOSOME-ASSOCIATED KINESIN KIF4A-RELATED"/>
    <property type="match status" value="1"/>
</dbReference>
<evidence type="ECO:0000256" key="8">
    <source>
        <dbReference type="SAM" id="Coils"/>
    </source>
</evidence>
<evidence type="ECO:0000313" key="11">
    <source>
        <dbReference type="EMBL" id="KXZ56573.1"/>
    </source>
</evidence>
<evidence type="ECO:0000256" key="7">
    <source>
        <dbReference type="PROSITE-ProRule" id="PRU00283"/>
    </source>
</evidence>
<dbReference type="InterPro" id="IPR027417">
    <property type="entry name" value="P-loop_NTPase"/>
</dbReference>
<keyword evidence="2" id="KW-0963">Cytoplasm</keyword>